<sequence>MINPNLPSVFVPLAGLFFPAITMVFLYFYIQNDEIL</sequence>
<dbReference type="InterPro" id="IPR036357">
    <property type="entry name" value="PSI_PsaI_sf"/>
</dbReference>
<reference evidence="12" key="1">
    <citation type="journal article" date="2014" name="Genome Biol. Evol.">
        <title>Ancient nuclear plastid DNA in the yew family (taxaceae).</title>
        <authorList>
            <person name="Hsu C.-Y."/>
            <person name="Wu C.-S."/>
            <person name="Chaw S.-M."/>
        </authorList>
    </citation>
    <scope>NUCLEOTIDE SEQUENCE</scope>
</reference>
<keyword evidence="8 11" id="KW-1133">Transmembrane helix</keyword>
<dbReference type="EMBL" id="AP014574">
    <property type="protein sequence ID" value="BAP47755.1"/>
    <property type="molecule type" value="Genomic_DNA"/>
</dbReference>
<name>A0A090A209_9CONI</name>
<dbReference type="GO" id="GO:0015979">
    <property type="term" value="P:photosynthesis"/>
    <property type="evidence" value="ECO:0007669"/>
    <property type="project" value="UniProtKB-UniRule"/>
</dbReference>
<geneLocation type="chloroplast" evidence="12"/>
<dbReference type="SUPFAM" id="SSF81540">
    <property type="entry name" value="Subunit VIII of photosystem I reaction centre, PsaI"/>
    <property type="match status" value="1"/>
</dbReference>
<evidence type="ECO:0000256" key="3">
    <source>
        <dbReference type="ARBA" id="ARBA00005252"/>
    </source>
</evidence>
<evidence type="ECO:0000256" key="4">
    <source>
        <dbReference type="ARBA" id="ARBA00019929"/>
    </source>
</evidence>
<dbReference type="RefSeq" id="YP_009059765.1">
    <property type="nucleotide sequence ID" value="NC_024945.1"/>
</dbReference>
<evidence type="ECO:0000256" key="10">
    <source>
        <dbReference type="ARBA" id="ARBA00023136"/>
    </source>
</evidence>
<evidence type="ECO:0000256" key="6">
    <source>
        <dbReference type="ARBA" id="ARBA00022692"/>
    </source>
</evidence>
<evidence type="ECO:0000256" key="8">
    <source>
        <dbReference type="ARBA" id="ARBA00022989"/>
    </source>
</evidence>
<dbReference type="InterPro" id="IPR001302">
    <property type="entry name" value="PSI_PsaI"/>
</dbReference>
<keyword evidence="10 11" id="KW-0472">Membrane</keyword>
<evidence type="ECO:0000256" key="5">
    <source>
        <dbReference type="ARBA" id="ARBA00022531"/>
    </source>
</evidence>
<dbReference type="AlphaFoldDB" id="A0A090A209"/>
<dbReference type="NCBIfam" id="TIGR03052">
    <property type="entry name" value="PS_I_psaI"/>
    <property type="match status" value="1"/>
</dbReference>
<keyword evidence="12" id="KW-0150">Chloroplast</keyword>
<evidence type="ECO:0000256" key="1">
    <source>
        <dbReference type="ARBA" id="ARBA00003541"/>
    </source>
</evidence>
<dbReference type="GO" id="GO:0009535">
    <property type="term" value="C:chloroplast thylakoid membrane"/>
    <property type="evidence" value="ECO:0007669"/>
    <property type="project" value="UniProtKB-SubCell"/>
</dbReference>
<comment type="subcellular location">
    <subcellularLocation>
        <location evidence="2 11">Plastid</location>
        <location evidence="2 11">Chloroplast thylakoid membrane</location>
        <topology evidence="2 11">Single-pass membrane protein</topology>
    </subcellularLocation>
</comment>
<keyword evidence="12" id="KW-0934">Plastid</keyword>
<dbReference type="Pfam" id="PF00796">
    <property type="entry name" value="PSI_8"/>
    <property type="match status" value="1"/>
</dbReference>
<feature type="transmembrane region" description="Helical" evidence="11">
    <location>
        <begin position="6"/>
        <end position="30"/>
    </location>
</feature>
<dbReference type="PANTHER" id="PTHR35775:SF2">
    <property type="entry name" value="PHOTOSYSTEM I REACTION CENTER SUBUNIT VIII"/>
    <property type="match status" value="1"/>
</dbReference>
<evidence type="ECO:0000256" key="9">
    <source>
        <dbReference type="ARBA" id="ARBA00023078"/>
    </source>
</evidence>
<organism evidence="12">
    <name type="scientific">Amentotaxus formosana</name>
    <dbReference type="NCBI Taxonomy" id="50176"/>
    <lineage>
        <taxon>Eukaryota</taxon>
        <taxon>Viridiplantae</taxon>
        <taxon>Streptophyta</taxon>
        <taxon>Embryophyta</taxon>
        <taxon>Tracheophyta</taxon>
        <taxon>Spermatophyta</taxon>
        <taxon>Pinopsida</taxon>
        <taxon>Pinidae</taxon>
        <taxon>Conifers II</taxon>
        <taxon>Cupressales</taxon>
        <taxon>Taxaceae</taxon>
        <taxon>Amentotaxus</taxon>
    </lineage>
</organism>
<dbReference type="GeneID" id="20466358"/>
<gene>
    <name evidence="11 12" type="primary">psaI</name>
</gene>
<evidence type="ECO:0000256" key="11">
    <source>
        <dbReference type="HAMAP-Rule" id="MF_00431"/>
    </source>
</evidence>
<dbReference type="GO" id="GO:0009522">
    <property type="term" value="C:photosystem I"/>
    <property type="evidence" value="ECO:0007669"/>
    <property type="project" value="UniProtKB-KW"/>
</dbReference>
<keyword evidence="9 11" id="KW-0793">Thylakoid</keyword>
<evidence type="ECO:0000256" key="2">
    <source>
        <dbReference type="ARBA" id="ARBA00004581"/>
    </source>
</evidence>
<evidence type="ECO:0000256" key="7">
    <source>
        <dbReference type="ARBA" id="ARBA00022836"/>
    </source>
</evidence>
<protein>
    <recommendedName>
        <fullName evidence="4 11">Photosystem I reaction center subunit VIII</fullName>
        <shortName evidence="11">PSI-I</shortName>
    </recommendedName>
</protein>
<comment type="function">
    <text evidence="1 11">May help in the organization of the PsaL subunit.</text>
</comment>
<keyword evidence="5 11" id="KW-0602">Photosynthesis</keyword>
<proteinExistence type="inferred from homology"/>
<reference evidence="12" key="2">
    <citation type="submission" date="2014-04" db="EMBL/GenBank/DDBJ databases">
        <authorList>
            <person name="Hsu CY."/>
            <person name="Wu CS."/>
            <person name="Chaw SM."/>
        </authorList>
    </citation>
    <scope>NUCLEOTIDE SEQUENCE</scope>
</reference>
<keyword evidence="6 11" id="KW-0812">Transmembrane</keyword>
<comment type="similarity">
    <text evidence="3 11">Belongs to the PsaI family.</text>
</comment>
<accession>A0A090A209</accession>
<keyword evidence="7 11" id="KW-0603">Photosystem I</keyword>
<dbReference type="HAMAP" id="MF_00431">
    <property type="entry name" value="PSI_PsaI"/>
    <property type="match status" value="1"/>
</dbReference>
<evidence type="ECO:0000313" key="12">
    <source>
        <dbReference type="EMBL" id="BAP47755.1"/>
    </source>
</evidence>
<dbReference type="PANTHER" id="PTHR35775">
    <property type="match status" value="1"/>
</dbReference>